<feature type="transmembrane region" description="Helical" evidence="5">
    <location>
        <begin position="115"/>
        <end position="132"/>
    </location>
</feature>
<feature type="transmembrane region" description="Helical" evidence="5">
    <location>
        <begin position="83"/>
        <end position="103"/>
    </location>
</feature>
<evidence type="ECO:0000313" key="7">
    <source>
        <dbReference type="EMBL" id="OXS79167.1"/>
    </source>
</evidence>
<feature type="transmembrane region" description="Helical" evidence="5">
    <location>
        <begin position="31"/>
        <end position="48"/>
    </location>
</feature>
<dbReference type="OrthoDB" id="5143502at2"/>
<keyword evidence="2 5" id="KW-0812">Transmembrane</keyword>
<evidence type="ECO:0000313" key="9">
    <source>
        <dbReference type="Proteomes" id="UP000186385"/>
    </source>
</evidence>
<keyword evidence="4 5" id="KW-0472">Membrane</keyword>
<evidence type="ECO:0000256" key="3">
    <source>
        <dbReference type="ARBA" id="ARBA00022989"/>
    </source>
</evidence>
<dbReference type="Proteomes" id="UP000186385">
    <property type="component" value="Unassembled WGS sequence"/>
</dbReference>
<reference evidence="8 9" key="1">
    <citation type="submission" date="2017-01" db="EMBL/GenBank/DDBJ databases">
        <authorList>
            <person name="Mah S.A."/>
            <person name="Swanson W.J."/>
            <person name="Moy G.W."/>
            <person name="Vacquier V.D."/>
        </authorList>
    </citation>
    <scope>NUCLEOTIDE SEQUENCE [LARGE SCALE GENOMIC DNA]</scope>
    <source>
        <strain evidence="8 9">NIO-1016</strain>
    </source>
</reference>
<evidence type="ECO:0000256" key="2">
    <source>
        <dbReference type="ARBA" id="ARBA00022692"/>
    </source>
</evidence>
<dbReference type="EMBL" id="FTLX01000002">
    <property type="protein sequence ID" value="SIQ33726.1"/>
    <property type="molecule type" value="Genomic_DNA"/>
</dbReference>
<dbReference type="InterPro" id="IPR051533">
    <property type="entry name" value="WaaL-like"/>
</dbReference>
<comment type="subcellular location">
    <subcellularLocation>
        <location evidence="1">Membrane</location>
        <topology evidence="1">Multi-pass membrane protein</topology>
    </subcellularLocation>
</comment>
<evidence type="ECO:0000256" key="1">
    <source>
        <dbReference type="ARBA" id="ARBA00004141"/>
    </source>
</evidence>
<dbReference type="InterPro" id="IPR007016">
    <property type="entry name" value="O-antigen_ligase-rel_domated"/>
</dbReference>
<evidence type="ECO:0000256" key="4">
    <source>
        <dbReference type="ARBA" id="ARBA00023136"/>
    </source>
</evidence>
<keyword evidence="10" id="KW-1185">Reference proteome</keyword>
<keyword evidence="8" id="KW-0436">Ligase</keyword>
<dbReference type="AlphaFoldDB" id="A0A1N6RYF4"/>
<organism evidence="8 9">
    <name type="scientific">Domibacillus enclensis</name>
    <dbReference type="NCBI Taxonomy" id="1017273"/>
    <lineage>
        <taxon>Bacteria</taxon>
        <taxon>Bacillati</taxon>
        <taxon>Bacillota</taxon>
        <taxon>Bacilli</taxon>
        <taxon>Bacillales</taxon>
        <taxon>Bacillaceae</taxon>
        <taxon>Domibacillus</taxon>
    </lineage>
</organism>
<feature type="transmembrane region" description="Helical" evidence="5">
    <location>
        <begin position="180"/>
        <end position="208"/>
    </location>
</feature>
<feature type="transmembrane region" description="Helical" evidence="5">
    <location>
        <begin position="303"/>
        <end position="328"/>
    </location>
</feature>
<evidence type="ECO:0000313" key="8">
    <source>
        <dbReference type="EMBL" id="SIQ33726.1"/>
    </source>
</evidence>
<dbReference type="RefSeq" id="WP_045850729.1">
    <property type="nucleotide sequence ID" value="NZ_FTLX01000002.1"/>
</dbReference>
<name>A0A1N6RYF4_9BACI</name>
<dbReference type="PANTHER" id="PTHR37422">
    <property type="entry name" value="TEICHURONIC ACID BIOSYNTHESIS PROTEIN TUAE"/>
    <property type="match status" value="1"/>
</dbReference>
<keyword evidence="3 5" id="KW-1133">Transmembrane helix</keyword>
<reference evidence="10" key="2">
    <citation type="submission" date="2017-03" db="EMBL/GenBank/DDBJ databases">
        <title>Bacillus sp. V-88(T) DSM27956, whole genome shotgun sequencing project.</title>
        <authorList>
            <person name="Dastager S.G."/>
            <person name="Neurgaonkar P.S."/>
            <person name="Dharne M.S."/>
        </authorList>
    </citation>
    <scope>NUCLEOTIDE SEQUENCE [LARGE SCALE GENOMIC DNA]</scope>
    <source>
        <strain evidence="10">DSM 25145</strain>
    </source>
</reference>
<sequence>MKHIPFLFLLLTIFAIPWENAVVLPGLGTIVRPIGILAFLLTAVLVIRNGTFRELAPIHYALLAFIVWSGLSMIWTVDAELTLIRIKTYAQLFVMVWLIWELVRTNAQMNIVLQAYVLGAWVAVGSTVSNFLSSDQVTYGRYSAEGFDPNDLGVMLALGIPIAWYLFMKQKNWLFRLFNAAYLAMAMWTISLTASRTAFVVGMVGLLYVAATFGHLTNKMKILLVCMLAVGVTYGIQSVPADSLERIATIGEDVGAGDLNGRREFWMAGLDMIEEQPLLGIGAGAYPRAMEVMIDTRDLSHNTLLAVLAETGVIGLLLFLGMIVLFLYTASKTTYLEAALFISLLAVWLLATMFLTWEMRKPTWLLFGLIALESAKWQVRPVLSTIRPIHLVKE</sequence>
<dbReference type="PANTHER" id="PTHR37422:SF13">
    <property type="entry name" value="LIPOPOLYSACCHARIDE BIOSYNTHESIS PROTEIN PA4999-RELATED"/>
    <property type="match status" value="1"/>
</dbReference>
<reference evidence="7" key="3">
    <citation type="submission" date="2017-03" db="EMBL/GenBank/DDBJ databases">
        <authorList>
            <person name="Dastager S.G."/>
            <person name="Neurgaonkar P.S."/>
            <person name="Dharne M.S."/>
        </authorList>
    </citation>
    <scope>NUCLEOTIDE SEQUENCE</scope>
    <source>
        <strain evidence="7">DSM 25145</strain>
    </source>
</reference>
<evidence type="ECO:0000313" key="10">
    <source>
        <dbReference type="Proteomes" id="UP000215545"/>
    </source>
</evidence>
<feature type="transmembrane region" description="Helical" evidence="5">
    <location>
        <begin position="334"/>
        <end position="357"/>
    </location>
</feature>
<dbReference type="GO" id="GO:0016020">
    <property type="term" value="C:membrane"/>
    <property type="evidence" value="ECO:0007669"/>
    <property type="project" value="UniProtKB-SubCell"/>
</dbReference>
<dbReference type="STRING" id="1017273.SAMN05443094_102251"/>
<feature type="transmembrane region" description="Helical" evidence="5">
    <location>
        <begin position="152"/>
        <end position="168"/>
    </location>
</feature>
<dbReference type="EMBL" id="MWSK01000002">
    <property type="protein sequence ID" value="OXS79167.1"/>
    <property type="molecule type" value="Genomic_DNA"/>
</dbReference>
<proteinExistence type="predicted"/>
<feature type="transmembrane region" description="Helical" evidence="5">
    <location>
        <begin position="60"/>
        <end position="77"/>
    </location>
</feature>
<feature type="transmembrane region" description="Helical" evidence="5">
    <location>
        <begin position="220"/>
        <end position="236"/>
    </location>
</feature>
<evidence type="ECO:0000256" key="5">
    <source>
        <dbReference type="SAM" id="Phobius"/>
    </source>
</evidence>
<protein>
    <submittedName>
        <fullName evidence="8">O-antigen ligase</fullName>
    </submittedName>
</protein>
<evidence type="ECO:0000259" key="6">
    <source>
        <dbReference type="Pfam" id="PF04932"/>
    </source>
</evidence>
<dbReference type="Proteomes" id="UP000215545">
    <property type="component" value="Unassembled WGS sequence"/>
</dbReference>
<dbReference type="GO" id="GO:0016874">
    <property type="term" value="F:ligase activity"/>
    <property type="evidence" value="ECO:0007669"/>
    <property type="project" value="UniProtKB-KW"/>
</dbReference>
<gene>
    <name evidence="7" type="ORF">B1B05_05170</name>
    <name evidence="8" type="ORF">SAMN05443094_102251</name>
</gene>
<feature type="domain" description="O-antigen ligase-related" evidence="6">
    <location>
        <begin position="183"/>
        <end position="320"/>
    </location>
</feature>
<dbReference type="Pfam" id="PF04932">
    <property type="entry name" value="Wzy_C"/>
    <property type="match status" value="1"/>
</dbReference>
<accession>A0A1N6RYF4</accession>